<dbReference type="KEGG" id="mgau:MGALJ_60970"/>
<proteinExistence type="predicted"/>
<accession>A0A9W4FJ36</accession>
<evidence type="ECO:0000313" key="2">
    <source>
        <dbReference type="Proteomes" id="UP000465785"/>
    </source>
</evidence>
<name>A0A9W4FJ36_9MYCO</name>
<gene>
    <name evidence="1" type="ORF">MGALJ_60970</name>
</gene>
<dbReference type="Proteomes" id="UP000465785">
    <property type="component" value="Plasmid pJCM6399"/>
</dbReference>
<dbReference type="Pfam" id="PF10774">
    <property type="entry name" value="DUF4226"/>
    <property type="match status" value="1"/>
</dbReference>
<keyword evidence="2" id="KW-1185">Reference proteome</keyword>
<keyword evidence="1" id="KW-0614">Plasmid</keyword>
<dbReference type="AlphaFoldDB" id="A0A9W4FJ36"/>
<reference evidence="1 2" key="1">
    <citation type="journal article" date="2019" name="Emerg. Microbes Infect.">
        <title>Comprehensive subspecies identification of 175 nontuberculous mycobacteria species based on 7547 genomic profiles.</title>
        <authorList>
            <person name="Matsumoto Y."/>
            <person name="Kinjo T."/>
            <person name="Motooka D."/>
            <person name="Nabeya D."/>
            <person name="Jung N."/>
            <person name="Uechi K."/>
            <person name="Horii T."/>
            <person name="Iida T."/>
            <person name="Fujita J."/>
            <person name="Nakamura S."/>
        </authorList>
    </citation>
    <scope>NUCLEOTIDE SEQUENCE [LARGE SCALE GENOMIC DNA]</scope>
    <source>
        <strain evidence="1 2">JCM 6399</strain>
        <plasmid evidence="1">pJCM6399</plasmid>
    </source>
</reference>
<dbReference type="EMBL" id="AP022602">
    <property type="protein sequence ID" value="BBY96428.1"/>
    <property type="molecule type" value="Genomic_DNA"/>
</dbReference>
<geneLocation type="plasmid" evidence="1 2">
    <name>pJCM6399</name>
</geneLocation>
<dbReference type="InterPro" id="IPR019710">
    <property type="entry name" value="DUF4226"/>
</dbReference>
<sequence>MRPWGVHICLAGGERIGDALIFGGVGFWQQQVNDLMTGIGGLGGLNPPLETPTPDPTLPPYPPPSYYPQIPTWDDPSPDVPQYPPYIPEQDMNTSSGMPRSTLDGIHGDGGVILKEPGELGPPAYRDGPNYTESPPGSGVWVPDHRPYPPGSVLPAGWSGKGAEEADATDAALRKTREALNQADQGLAQNITDTHTADAQSKAQLQRIQQEIQLGVAAMQPSLGTPAGREQLAEFLDRKASEAKQVASNAQEMSARLASNFQTVGHQFAAATDPWDWDGETEEWEPIDPGGAGAGPNVGPAIPPSIL</sequence>
<evidence type="ECO:0008006" key="3">
    <source>
        <dbReference type="Google" id="ProtNLM"/>
    </source>
</evidence>
<protein>
    <recommendedName>
        <fullName evidence="3">Biofilm regulator BssS</fullName>
    </recommendedName>
</protein>
<organism evidence="1 2">
    <name type="scientific">Mycobacterium gallinarum</name>
    <dbReference type="NCBI Taxonomy" id="39689"/>
    <lineage>
        <taxon>Bacteria</taxon>
        <taxon>Bacillati</taxon>
        <taxon>Actinomycetota</taxon>
        <taxon>Actinomycetes</taxon>
        <taxon>Mycobacteriales</taxon>
        <taxon>Mycobacteriaceae</taxon>
        <taxon>Mycobacterium</taxon>
    </lineage>
</organism>
<evidence type="ECO:0000313" key="1">
    <source>
        <dbReference type="EMBL" id="BBY96428.1"/>
    </source>
</evidence>